<accession>D4K5F6</accession>
<sequence length="113" mass="12695">MSDFKKLLAEDIDAVFLDDDIFAEEHTINGQKMKAVISNDTLKESGGHWEGGVRQSFGTQIYTTSKKLYVKAGDFGKKPKIGNPIQVDGADLTIQNFDEQQGLYVITIDRRRQ</sequence>
<dbReference type="Proteomes" id="UP000007059">
    <property type="component" value="Chromosome"/>
</dbReference>
<dbReference type="EMBL" id="FP929046">
    <property type="protein sequence ID" value="CBL02815.1"/>
    <property type="molecule type" value="Genomic_DNA"/>
</dbReference>
<dbReference type="KEGG" id="fpa:FPR_26940"/>
<protein>
    <submittedName>
        <fullName evidence="1">Uncharacterized protein</fullName>
    </submittedName>
</protein>
<dbReference type="eggNOG" id="ENOG5032XBM">
    <property type="taxonomic scope" value="Bacteria"/>
</dbReference>
<gene>
    <name evidence="1" type="ORF">FPR_26940</name>
</gene>
<organism evidence="1 2">
    <name type="scientific">Faecalibacterium prausnitzii SL3/3</name>
    <dbReference type="NCBI Taxonomy" id="657322"/>
    <lineage>
        <taxon>Bacteria</taxon>
        <taxon>Bacillati</taxon>
        <taxon>Bacillota</taxon>
        <taxon>Clostridia</taxon>
        <taxon>Eubacteriales</taxon>
        <taxon>Oscillospiraceae</taxon>
        <taxon>Faecalibacterium</taxon>
    </lineage>
</organism>
<dbReference type="PATRIC" id="fig|657322.3.peg.2561"/>
<dbReference type="HOGENOM" id="CLU_164696_1_0_9"/>
<dbReference type="AlphaFoldDB" id="D4K5F6"/>
<proteinExistence type="predicted"/>
<name>D4K5F6_9FIRM</name>
<evidence type="ECO:0000313" key="2">
    <source>
        <dbReference type="Proteomes" id="UP000007059"/>
    </source>
</evidence>
<reference evidence="1 2" key="1">
    <citation type="submission" date="2010-03" db="EMBL/GenBank/DDBJ databases">
        <title>The genome sequence of Faecalibacterium prausnitzii SL3/3.</title>
        <authorList>
            <consortium name="metaHIT consortium -- http://www.metahit.eu/"/>
            <person name="Pajon A."/>
            <person name="Turner K."/>
            <person name="Parkhill J."/>
            <person name="Duncan S."/>
            <person name="Flint H."/>
        </authorList>
    </citation>
    <scope>NUCLEOTIDE SEQUENCE [LARGE SCALE GENOMIC DNA]</scope>
    <source>
        <strain evidence="1 2">SL3/3</strain>
    </source>
</reference>
<evidence type="ECO:0000313" key="1">
    <source>
        <dbReference type="EMBL" id="CBL02815.1"/>
    </source>
</evidence>
<reference evidence="1 2" key="2">
    <citation type="submission" date="2010-03" db="EMBL/GenBank/DDBJ databases">
        <authorList>
            <person name="Pajon A."/>
        </authorList>
    </citation>
    <scope>NUCLEOTIDE SEQUENCE [LARGE SCALE GENOMIC DNA]</scope>
    <source>
        <strain evidence="1 2">SL3/3</strain>
    </source>
</reference>